<organism evidence="1 2">
    <name type="scientific">Moelleriella libera RCEF 2490</name>
    <dbReference type="NCBI Taxonomy" id="1081109"/>
    <lineage>
        <taxon>Eukaryota</taxon>
        <taxon>Fungi</taxon>
        <taxon>Dikarya</taxon>
        <taxon>Ascomycota</taxon>
        <taxon>Pezizomycotina</taxon>
        <taxon>Sordariomycetes</taxon>
        <taxon>Hypocreomycetidae</taxon>
        <taxon>Hypocreales</taxon>
        <taxon>Clavicipitaceae</taxon>
        <taxon>Moelleriella</taxon>
    </lineage>
</organism>
<reference evidence="1 2" key="1">
    <citation type="journal article" date="2016" name="Genome Biol. Evol.">
        <title>Divergent and convergent evolution of fungal pathogenicity.</title>
        <authorList>
            <person name="Shang Y."/>
            <person name="Xiao G."/>
            <person name="Zheng P."/>
            <person name="Cen K."/>
            <person name="Zhan S."/>
            <person name="Wang C."/>
        </authorList>
    </citation>
    <scope>NUCLEOTIDE SEQUENCE [LARGE SCALE GENOMIC DNA]</scope>
    <source>
        <strain evidence="1 2">RCEF 2490</strain>
    </source>
</reference>
<accession>A0A162I3C3</accession>
<keyword evidence="2" id="KW-1185">Reference proteome</keyword>
<proteinExistence type="predicted"/>
<comment type="caution">
    <text evidence="1">The sequence shown here is derived from an EMBL/GenBank/DDBJ whole genome shotgun (WGS) entry which is preliminary data.</text>
</comment>
<name>A0A162I3C3_9HYPO</name>
<dbReference type="AlphaFoldDB" id="A0A162I3C3"/>
<protein>
    <submittedName>
        <fullName evidence="1">Uncharacterized protein</fullName>
    </submittedName>
</protein>
<dbReference type="EMBL" id="AZGY01000032">
    <property type="protein sequence ID" value="KZZ88053.1"/>
    <property type="molecule type" value="Genomic_DNA"/>
</dbReference>
<evidence type="ECO:0000313" key="1">
    <source>
        <dbReference type="EMBL" id="KZZ88053.1"/>
    </source>
</evidence>
<sequence>MADLDQIIRGSERRIQECVNRRNGVMVNLGKIDTELAESNRVLATMQQNLATAHVTRPRTRELDAETGRLAAECRIFRETLATLAATKTACLNHLSDLDEQLATERRILQAAQRARR</sequence>
<evidence type="ECO:0000313" key="2">
    <source>
        <dbReference type="Proteomes" id="UP000078544"/>
    </source>
</evidence>
<dbReference type="Proteomes" id="UP000078544">
    <property type="component" value="Unassembled WGS sequence"/>
</dbReference>
<gene>
    <name evidence="1" type="ORF">AAL_08208</name>
</gene>